<dbReference type="EMBL" id="SDWW01000092">
    <property type="protein sequence ID" value="RYV49337.1"/>
    <property type="molecule type" value="Genomic_DNA"/>
</dbReference>
<dbReference type="Gene3D" id="1.10.150.20">
    <property type="entry name" value="5' to 3' exonuclease, C-terminal subdomain"/>
    <property type="match status" value="1"/>
</dbReference>
<evidence type="ECO:0000313" key="2">
    <source>
        <dbReference type="Proteomes" id="UP000293764"/>
    </source>
</evidence>
<keyword evidence="1" id="KW-0238">DNA-binding</keyword>
<comment type="caution">
    <text evidence="1">The sequence shown here is derived from an EMBL/GenBank/DDBJ whole genome shotgun (WGS) entry which is preliminary data.</text>
</comment>
<dbReference type="Proteomes" id="UP000293764">
    <property type="component" value="Unassembled WGS sequence"/>
</dbReference>
<evidence type="ECO:0000313" key="1">
    <source>
        <dbReference type="EMBL" id="RYV49337.1"/>
    </source>
</evidence>
<organism evidence="1 2">
    <name type="scientific">Pengzhenrongella frigida</name>
    <dbReference type="NCBI Taxonomy" id="1259133"/>
    <lineage>
        <taxon>Bacteria</taxon>
        <taxon>Bacillati</taxon>
        <taxon>Actinomycetota</taxon>
        <taxon>Actinomycetes</taxon>
        <taxon>Micrococcales</taxon>
        <taxon>Pengzhenrongella</taxon>
    </lineage>
</organism>
<dbReference type="AlphaFoldDB" id="A0A4Q5MYM3"/>
<name>A0A4Q5MYM3_9MICO</name>
<dbReference type="OrthoDB" id="7950977at2"/>
<sequence length="62" mass="6543">MPDSPTPIPTAVGRPAARAFEAAGYRTMTDLDGASERELLALHGVGPRAIKILRECGVELVP</sequence>
<accession>A0A4Q5MYM3</accession>
<dbReference type="GO" id="GO:0003677">
    <property type="term" value="F:DNA binding"/>
    <property type="evidence" value="ECO:0007669"/>
    <property type="project" value="UniProtKB-KW"/>
</dbReference>
<gene>
    <name evidence="1" type="ORF">EUA98_19330</name>
</gene>
<proteinExistence type="predicted"/>
<reference evidence="1 2" key="1">
    <citation type="submission" date="2019-01" db="EMBL/GenBank/DDBJ databases">
        <title>Novel species of Cellulomonas.</title>
        <authorList>
            <person name="Liu Q."/>
            <person name="Xin Y.-H."/>
        </authorList>
    </citation>
    <scope>NUCLEOTIDE SEQUENCE [LARGE SCALE GENOMIC DNA]</scope>
    <source>
        <strain evidence="1 2">HLT2-17</strain>
    </source>
</reference>
<protein>
    <submittedName>
        <fullName evidence="1">DNA-binding protein</fullName>
    </submittedName>
</protein>
<keyword evidence="2" id="KW-1185">Reference proteome</keyword>